<accession>A0ABS4TKM1</accession>
<name>A0ABS4TKM1_9PSEU</name>
<dbReference type="EMBL" id="JAGINW010000001">
    <property type="protein sequence ID" value="MBP2324428.1"/>
    <property type="molecule type" value="Genomic_DNA"/>
</dbReference>
<dbReference type="RefSeq" id="WP_209641772.1">
    <property type="nucleotide sequence ID" value="NZ_JAGINW010000001.1"/>
</dbReference>
<organism evidence="1 2">
    <name type="scientific">Kibdelosporangium banguiense</name>
    <dbReference type="NCBI Taxonomy" id="1365924"/>
    <lineage>
        <taxon>Bacteria</taxon>
        <taxon>Bacillati</taxon>
        <taxon>Actinomycetota</taxon>
        <taxon>Actinomycetes</taxon>
        <taxon>Pseudonocardiales</taxon>
        <taxon>Pseudonocardiaceae</taxon>
        <taxon>Kibdelosporangium</taxon>
    </lineage>
</organism>
<evidence type="ECO:0000313" key="1">
    <source>
        <dbReference type="EMBL" id="MBP2324428.1"/>
    </source>
</evidence>
<evidence type="ECO:0000313" key="2">
    <source>
        <dbReference type="Proteomes" id="UP001519332"/>
    </source>
</evidence>
<evidence type="ECO:0008006" key="3">
    <source>
        <dbReference type="Google" id="ProtNLM"/>
    </source>
</evidence>
<reference evidence="1 2" key="1">
    <citation type="submission" date="2021-03" db="EMBL/GenBank/DDBJ databases">
        <title>Sequencing the genomes of 1000 actinobacteria strains.</title>
        <authorList>
            <person name="Klenk H.-P."/>
        </authorList>
    </citation>
    <scope>NUCLEOTIDE SEQUENCE [LARGE SCALE GENOMIC DNA]</scope>
    <source>
        <strain evidence="1 2">DSM 46670</strain>
    </source>
</reference>
<gene>
    <name evidence="1" type="ORF">JOF56_004813</name>
</gene>
<dbReference type="Proteomes" id="UP001519332">
    <property type="component" value="Unassembled WGS sequence"/>
</dbReference>
<comment type="caution">
    <text evidence="1">The sequence shown here is derived from an EMBL/GenBank/DDBJ whole genome shotgun (WGS) entry which is preliminary data.</text>
</comment>
<keyword evidence="2" id="KW-1185">Reference proteome</keyword>
<proteinExistence type="predicted"/>
<protein>
    <recommendedName>
        <fullName evidence="3">Proteins of 100 residues with WXG</fullName>
    </recommendedName>
</protein>
<sequence>MSFDELMTHAAAIQQKAVKRAVTNNETDPEYARGGVEGYYRDIPELFRPFADMPKPAAYQPLIDDLKIVLRKLSSGENKDPVTNDVYLANVVLANMTTASDYLEDWTGKAAMAFKQNFLDTFPPVARNQFILASILKASLEAHQSMWAKAREDVDKIAHTTMDALDNATCCDKNAWTIGFTVVASVAAVGASLLTAGTAAPVAITAVGAAAQVVAAAPPSNTEKQYAGETAIQITNAMKQALNALADLIHDVENKGNERTPGIAPALNAVGDLVGANRTLLVANRPALADGRGRNMTGADQMGEAS</sequence>